<sequence length="161" mass="18696">MHDRCSGNRHQIRRLVVVETQPSKINRGDGCVCSKRNHAARQGVGIQNSISWVDAWENRRRIHKIVTEQNLDVYKSAGRTLHPKRQIVQSVVIQIDHARNRPQTIADIQHKVRGVTCRHHRGHWVEITQKYVSRIISDQHEIITQISIDVADREYLAKLLL</sequence>
<dbReference type="AlphaFoldDB" id="A0A5C5Z501"/>
<comment type="caution">
    <text evidence="1">The sequence shown here is derived from an EMBL/GenBank/DDBJ whole genome shotgun (WGS) entry which is preliminary data.</text>
</comment>
<gene>
    <name evidence="1" type="ORF">CA13_39320</name>
</gene>
<dbReference type="EMBL" id="SJPJ01000001">
    <property type="protein sequence ID" value="TWT82469.1"/>
    <property type="molecule type" value="Genomic_DNA"/>
</dbReference>
<name>A0A5C5Z501_9BACT</name>
<evidence type="ECO:0000313" key="1">
    <source>
        <dbReference type="EMBL" id="TWT82469.1"/>
    </source>
</evidence>
<reference evidence="1 2" key="1">
    <citation type="submission" date="2019-02" db="EMBL/GenBank/DDBJ databases">
        <title>Deep-cultivation of Planctomycetes and their phenomic and genomic characterization uncovers novel biology.</title>
        <authorList>
            <person name="Wiegand S."/>
            <person name="Jogler M."/>
            <person name="Boedeker C."/>
            <person name="Pinto D."/>
            <person name="Vollmers J."/>
            <person name="Rivas-Marin E."/>
            <person name="Kohn T."/>
            <person name="Peeters S.H."/>
            <person name="Heuer A."/>
            <person name="Rast P."/>
            <person name="Oberbeckmann S."/>
            <person name="Bunk B."/>
            <person name="Jeske O."/>
            <person name="Meyerdierks A."/>
            <person name="Storesund J.E."/>
            <person name="Kallscheuer N."/>
            <person name="Luecker S."/>
            <person name="Lage O.M."/>
            <person name="Pohl T."/>
            <person name="Merkel B.J."/>
            <person name="Hornburger P."/>
            <person name="Mueller R.-W."/>
            <person name="Bruemmer F."/>
            <person name="Labrenz M."/>
            <person name="Spormann A.M."/>
            <person name="Op Den Camp H."/>
            <person name="Overmann J."/>
            <person name="Amann R."/>
            <person name="Jetten M.S.M."/>
            <person name="Mascher T."/>
            <person name="Medema M.H."/>
            <person name="Devos D.P."/>
            <person name="Kaster A.-K."/>
            <person name="Ovreas L."/>
            <person name="Rohde M."/>
            <person name="Galperin M.Y."/>
            <person name="Jogler C."/>
        </authorList>
    </citation>
    <scope>NUCLEOTIDE SEQUENCE [LARGE SCALE GENOMIC DNA]</scope>
    <source>
        <strain evidence="1 2">CA13</strain>
    </source>
</reference>
<protein>
    <submittedName>
        <fullName evidence="1">Uncharacterized protein</fullName>
    </submittedName>
</protein>
<evidence type="ECO:0000313" key="2">
    <source>
        <dbReference type="Proteomes" id="UP000315010"/>
    </source>
</evidence>
<keyword evidence="2" id="KW-1185">Reference proteome</keyword>
<accession>A0A5C5Z501</accession>
<organism evidence="1 2">
    <name type="scientific">Novipirellula herctigrandis</name>
    <dbReference type="NCBI Taxonomy" id="2527986"/>
    <lineage>
        <taxon>Bacteria</taxon>
        <taxon>Pseudomonadati</taxon>
        <taxon>Planctomycetota</taxon>
        <taxon>Planctomycetia</taxon>
        <taxon>Pirellulales</taxon>
        <taxon>Pirellulaceae</taxon>
        <taxon>Novipirellula</taxon>
    </lineage>
</organism>
<dbReference type="Proteomes" id="UP000315010">
    <property type="component" value="Unassembled WGS sequence"/>
</dbReference>
<proteinExistence type="predicted"/>